<dbReference type="NCBIfam" id="TIGR01357">
    <property type="entry name" value="aroB"/>
    <property type="match status" value="1"/>
</dbReference>
<comment type="similarity">
    <text evidence="6 18">Belongs to the sugar phosphate cyclases superfamily. Dehydroquinate synthase family.</text>
</comment>
<dbReference type="UniPathway" id="UPA00053">
    <property type="reaction ID" value="UER00085"/>
</dbReference>
<dbReference type="Proteomes" id="UP000199427">
    <property type="component" value="Unassembled WGS sequence"/>
</dbReference>
<evidence type="ECO:0000256" key="3">
    <source>
        <dbReference type="ARBA" id="ARBA00001947"/>
    </source>
</evidence>
<evidence type="ECO:0000256" key="4">
    <source>
        <dbReference type="ARBA" id="ARBA00004496"/>
    </source>
</evidence>
<evidence type="ECO:0000256" key="7">
    <source>
        <dbReference type="ARBA" id="ARBA00013031"/>
    </source>
</evidence>
<evidence type="ECO:0000256" key="17">
    <source>
        <dbReference type="ARBA" id="ARBA00023285"/>
    </source>
</evidence>
<dbReference type="PANTHER" id="PTHR43622">
    <property type="entry name" value="3-DEHYDROQUINATE SYNTHASE"/>
    <property type="match status" value="1"/>
</dbReference>
<dbReference type="PANTHER" id="PTHR43622:SF7">
    <property type="entry name" value="3-DEHYDROQUINATE SYNTHASE, CHLOROPLASTIC"/>
    <property type="match status" value="1"/>
</dbReference>
<keyword evidence="10 18" id="KW-0028">Amino-acid biosynthesis</keyword>
<evidence type="ECO:0000256" key="8">
    <source>
        <dbReference type="ARBA" id="ARBA00017684"/>
    </source>
</evidence>
<dbReference type="PIRSF" id="PIRSF001455">
    <property type="entry name" value="DHQ_synth"/>
    <property type="match status" value="1"/>
</dbReference>
<evidence type="ECO:0000256" key="6">
    <source>
        <dbReference type="ARBA" id="ARBA00005412"/>
    </source>
</evidence>
<keyword evidence="16 18" id="KW-0456">Lyase</keyword>
<evidence type="ECO:0000313" key="22">
    <source>
        <dbReference type="Proteomes" id="UP000199427"/>
    </source>
</evidence>
<comment type="cofactor">
    <cofactor evidence="2 18">
        <name>NAD(+)</name>
        <dbReference type="ChEBI" id="CHEBI:57540"/>
    </cofactor>
</comment>
<keyword evidence="12 18" id="KW-0547">Nucleotide-binding</keyword>
<gene>
    <name evidence="18" type="primary">aroB</name>
    <name evidence="21" type="ORF">SAMN05216362_10274</name>
</gene>
<comment type="caution">
    <text evidence="18">Lacks conserved residue(s) required for the propagation of feature annotation.</text>
</comment>
<evidence type="ECO:0000259" key="20">
    <source>
        <dbReference type="Pfam" id="PF24621"/>
    </source>
</evidence>
<dbReference type="GO" id="GO:0000166">
    <property type="term" value="F:nucleotide binding"/>
    <property type="evidence" value="ECO:0007669"/>
    <property type="project" value="UniProtKB-KW"/>
</dbReference>
<sequence length="364" mass="41544">MKTLTVKASHKTYSILLDKGLRHHLDVILKDQQYSQVVIITDEQVAHHYLEEVLASLYKTSLNVHYYIIKPGEQSKSFTVYEDIQRYLLSQHVDRNSAILALGGGVVGDLAGFVAATYMRGVPFIQMPTTLLAHDSSIGGKVAINLVNTKNIIGSFYPPDMVLYDTETLYTLNKQELRSGFAEMVKHGFIADAKLLEQLKQMMAFSINPIIDGFDELLLRSIRIKQEIVEKDESESGIRKHLNFGHTLGHAIEAIKPYTHGESVMYGILFNLFLSEQINGTENRLLTDSLIDWLRQLDYPLSLISDNDVDVLIEKMLNDKKTINQNIHFILLKEIGKPYIQSMPTPKIKQYLYDFMEKMYKRNG</sequence>
<evidence type="ECO:0000256" key="12">
    <source>
        <dbReference type="ARBA" id="ARBA00022741"/>
    </source>
</evidence>
<keyword evidence="15 18" id="KW-0057">Aromatic amino acid biosynthesis</keyword>
<evidence type="ECO:0000313" key="21">
    <source>
        <dbReference type="EMBL" id="SEP67974.1"/>
    </source>
</evidence>
<feature type="domain" description="3-dehydroquinate synthase N-terminal" evidence="19">
    <location>
        <begin position="67"/>
        <end position="178"/>
    </location>
</feature>
<dbReference type="FunFam" id="3.40.50.1970:FF:000007">
    <property type="entry name" value="Pentafunctional AROM polypeptide"/>
    <property type="match status" value="1"/>
</dbReference>
<keyword evidence="17 18" id="KW-0170">Cobalt</keyword>
<dbReference type="EC" id="4.2.3.4" evidence="7 18"/>
<dbReference type="InterPro" id="IPR030960">
    <property type="entry name" value="DHQS/DOIS_N"/>
</dbReference>
<evidence type="ECO:0000256" key="16">
    <source>
        <dbReference type="ARBA" id="ARBA00023239"/>
    </source>
</evidence>
<evidence type="ECO:0000256" key="14">
    <source>
        <dbReference type="ARBA" id="ARBA00023027"/>
    </source>
</evidence>
<comment type="function">
    <text evidence="18">Catalyzes the conversion of 3-deoxy-D-arabino-heptulosonate 7-phosphate (DAHP) to dehydroquinate (DHQ).</text>
</comment>
<evidence type="ECO:0000256" key="2">
    <source>
        <dbReference type="ARBA" id="ARBA00001911"/>
    </source>
</evidence>
<reference evidence="21 22" key="1">
    <citation type="submission" date="2016-10" db="EMBL/GenBank/DDBJ databases">
        <authorList>
            <person name="de Groot N.N."/>
        </authorList>
    </citation>
    <scope>NUCLEOTIDE SEQUENCE [LARGE SCALE GENOMIC DNA]</scope>
    <source>
        <strain evidence="21 22">DSM 21633</strain>
    </source>
</reference>
<evidence type="ECO:0000256" key="10">
    <source>
        <dbReference type="ARBA" id="ARBA00022605"/>
    </source>
</evidence>
<feature type="domain" description="3-dehydroquinate synthase C-terminal" evidence="20">
    <location>
        <begin position="180"/>
        <end position="322"/>
    </location>
</feature>
<feature type="binding site" evidence="18">
    <location>
        <begin position="105"/>
        <end position="109"/>
    </location>
    <ligand>
        <name>NAD(+)</name>
        <dbReference type="ChEBI" id="CHEBI:57540"/>
    </ligand>
</feature>
<keyword evidence="14 18" id="KW-0520">NAD</keyword>
<dbReference type="GO" id="GO:0009073">
    <property type="term" value="P:aromatic amino acid family biosynthetic process"/>
    <property type="evidence" value="ECO:0007669"/>
    <property type="project" value="UniProtKB-KW"/>
</dbReference>
<organism evidence="21 22">
    <name type="scientific">Piscibacillus halophilus</name>
    <dbReference type="NCBI Taxonomy" id="571933"/>
    <lineage>
        <taxon>Bacteria</taxon>
        <taxon>Bacillati</taxon>
        <taxon>Bacillota</taxon>
        <taxon>Bacilli</taxon>
        <taxon>Bacillales</taxon>
        <taxon>Bacillaceae</taxon>
        <taxon>Piscibacillus</taxon>
    </lineage>
</organism>
<evidence type="ECO:0000256" key="9">
    <source>
        <dbReference type="ARBA" id="ARBA00022490"/>
    </source>
</evidence>
<dbReference type="STRING" id="571933.SAMN05216362_10274"/>
<feature type="binding site" evidence="18">
    <location>
        <begin position="168"/>
        <end position="171"/>
    </location>
    <ligand>
        <name>NAD(+)</name>
        <dbReference type="ChEBI" id="CHEBI:57540"/>
    </ligand>
</feature>
<keyword evidence="22" id="KW-1185">Reference proteome</keyword>
<dbReference type="OrthoDB" id="9806583at2"/>
<evidence type="ECO:0000256" key="18">
    <source>
        <dbReference type="HAMAP-Rule" id="MF_00110"/>
    </source>
</evidence>
<feature type="binding site" evidence="18">
    <location>
        <position position="150"/>
    </location>
    <ligand>
        <name>NAD(+)</name>
        <dbReference type="ChEBI" id="CHEBI:57540"/>
    </ligand>
</feature>
<feature type="binding site" evidence="18">
    <location>
        <position position="246"/>
    </location>
    <ligand>
        <name>Zn(2+)</name>
        <dbReference type="ChEBI" id="CHEBI:29105"/>
    </ligand>
</feature>
<dbReference type="RefSeq" id="WP_091772262.1">
    <property type="nucleotide sequence ID" value="NZ_CAESCL010000129.1"/>
</dbReference>
<dbReference type="InterPro" id="IPR056179">
    <property type="entry name" value="DHQS_C"/>
</dbReference>
<dbReference type="GO" id="GO:0005737">
    <property type="term" value="C:cytoplasm"/>
    <property type="evidence" value="ECO:0007669"/>
    <property type="project" value="UniProtKB-SubCell"/>
</dbReference>
<evidence type="ECO:0000256" key="5">
    <source>
        <dbReference type="ARBA" id="ARBA00004661"/>
    </source>
</evidence>
<dbReference type="AlphaFoldDB" id="A0A1H8ZUB1"/>
<dbReference type="HAMAP" id="MF_00110">
    <property type="entry name" value="DHQ_synthase"/>
    <property type="match status" value="1"/>
</dbReference>
<name>A0A1H8ZUB1_9BACI</name>
<dbReference type="GO" id="GO:0003856">
    <property type="term" value="F:3-dehydroquinate synthase activity"/>
    <property type="evidence" value="ECO:0007669"/>
    <property type="project" value="UniProtKB-UniRule"/>
</dbReference>
<dbReference type="CDD" id="cd08195">
    <property type="entry name" value="DHQS"/>
    <property type="match status" value="1"/>
</dbReference>
<dbReference type="InterPro" id="IPR016037">
    <property type="entry name" value="DHQ_synth_AroB"/>
</dbReference>
<dbReference type="Pfam" id="PF24621">
    <property type="entry name" value="DHQS_C"/>
    <property type="match status" value="1"/>
</dbReference>
<comment type="cofactor">
    <cofactor evidence="18">
        <name>Co(2+)</name>
        <dbReference type="ChEBI" id="CHEBI:48828"/>
    </cofactor>
    <cofactor evidence="18">
        <name>Zn(2+)</name>
        <dbReference type="ChEBI" id="CHEBI:29105"/>
    </cofactor>
    <text evidence="18">Binds 1 divalent metal cation per subunit. Can use either Co(2+) or Zn(2+).</text>
</comment>
<keyword evidence="9 18" id="KW-0963">Cytoplasm</keyword>
<feature type="binding site" evidence="18">
    <location>
        <begin position="129"/>
        <end position="130"/>
    </location>
    <ligand>
        <name>NAD(+)</name>
        <dbReference type="ChEBI" id="CHEBI:57540"/>
    </ligand>
</feature>
<evidence type="ECO:0000256" key="11">
    <source>
        <dbReference type="ARBA" id="ARBA00022723"/>
    </source>
</evidence>
<comment type="pathway">
    <text evidence="5 18">Metabolic intermediate biosynthesis; chorismate biosynthesis; chorismate from D-erythrose 4-phosphate and phosphoenolpyruvate: step 2/7.</text>
</comment>
<proteinExistence type="inferred from homology"/>
<dbReference type="GO" id="GO:0008652">
    <property type="term" value="P:amino acid biosynthetic process"/>
    <property type="evidence" value="ECO:0007669"/>
    <property type="project" value="UniProtKB-KW"/>
</dbReference>
<dbReference type="Pfam" id="PF01761">
    <property type="entry name" value="DHQ_synthase"/>
    <property type="match status" value="1"/>
</dbReference>
<keyword evidence="11 18" id="KW-0479">Metal-binding</keyword>
<feature type="binding site" evidence="18">
    <location>
        <position position="260"/>
    </location>
    <ligand>
        <name>Zn(2+)</name>
        <dbReference type="ChEBI" id="CHEBI:29105"/>
    </ligand>
</feature>
<dbReference type="EMBL" id="FOES01000002">
    <property type="protein sequence ID" value="SEP67974.1"/>
    <property type="molecule type" value="Genomic_DNA"/>
</dbReference>
<dbReference type="GO" id="GO:0009423">
    <property type="term" value="P:chorismate biosynthetic process"/>
    <property type="evidence" value="ECO:0007669"/>
    <property type="project" value="UniProtKB-UniRule"/>
</dbReference>
<dbReference type="InterPro" id="IPR050071">
    <property type="entry name" value="Dehydroquinate_synthase"/>
</dbReference>
<dbReference type="InterPro" id="IPR030963">
    <property type="entry name" value="DHQ_synth_fam"/>
</dbReference>
<evidence type="ECO:0000256" key="1">
    <source>
        <dbReference type="ARBA" id="ARBA00001393"/>
    </source>
</evidence>
<evidence type="ECO:0000256" key="15">
    <source>
        <dbReference type="ARBA" id="ARBA00023141"/>
    </source>
</evidence>
<accession>A0A1H8ZUB1</accession>
<protein>
    <recommendedName>
        <fullName evidence="8 18">3-dehydroquinate synthase</fullName>
        <shortName evidence="18">DHQS</shortName>
        <ecNumber evidence="7 18">4.2.3.4</ecNumber>
    </recommendedName>
</protein>
<comment type="catalytic activity">
    <reaction evidence="1 18">
        <text>7-phospho-2-dehydro-3-deoxy-D-arabino-heptonate = 3-dehydroquinate + phosphate</text>
        <dbReference type="Rhea" id="RHEA:21968"/>
        <dbReference type="ChEBI" id="CHEBI:32364"/>
        <dbReference type="ChEBI" id="CHEBI:43474"/>
        <dbReference type="ChEBI" id="CHEBI:58394"/>
        <dbReference type="EC" id="4.2.3.4"/>
    </reaction>
</comment>
<dbReference type="SUPFAM" id="SSF56796">
    <property type="entry name" value="Dehydroquinate synthase-like"/>
    <property type="match status" value="1"/>
</dbReference>
<dbReference type="Gene3D" id="1.20.1090.10">
    <property type="entry name" value="Dehydroquinate synthase-like - alpha domain"/>
    <property type="match status" value="1"/>
</dbReference>
<comment type="subcellular location">
    <subcellularLocation>
        <location evidence="4 18">Cytoplasm</location>
    </subcellularLocation>
</comment>
<evidence type="ECO:0000256" key="13">
    <source>
        <dbReference type="ARBA" id="ARBA00022833"/>
    </source>
</evidence>
<feature type="binding site" evidence="18">
    <location>
        <position position="141"/>
    </location>
    <ligand>
        <name>NAD(+)</name>
        <dbReference type="ChEBI" id="CHEBI:57540"/>
    </ligand>
</feature>
<dbReference type="GO" id="GO:0046872">
    <property type="term" value="F:metal ion binding"/>
    <property type="evidence" value="ECO:0007669"/>
    <property type="project" value="UniProtKB-KW"/>
</dbReference>
<dbReference type="Gene3D" id="3.40.50.1970">
    <property type="match status" value="1"/>
</dbReference>
<evidence type="ECO:0000259" key="19">
    <source>
        <dbReference type="Pfam" id="PF01761"/>
    </source>
</evidence>
<keyword evidence="13 18" id="KW-0862">Zinc</keyword>
<feature type="binding site" evidence="18">
    <location>
        <position position="183"/>
    </location>
    <ligand>
        <name>Zn(2+)</name>
        <dbReference type="ChEBI" id="CHEBI:29105"/>
    </ligand>
</feature>
<comment type="cofactor">
    <cofactor evidence="3">
        <name>Zn(2+)</name>
        <dbReference type="ChEBI" id="CHEBI:29105"/>
    </cofactor>
</comment>